<keyword evidence="2" id="KW-1185">Reference proteome</keyword>
<dbReference type="EMBL" id="JAGPNK010000043">
    <property type="protein sequence ID" value="KAH7302979.1"/>
    <property type="molecule type" value="Genomic_DNA"/>
</dbReference>
<proteinExistence type="predicted"/>
<name>A0A8K0WJ27_9HYPO</name>
<comment type="caution">
    <text evidence="1">The sequence shown here is derived from an EMBL/GenBank/DDBJ whole genome shotgun (WGS) entry which is preliminary data.</text>
</comment>
<gene>
    <name evidence="1" type="ORF">B0I35DRAFT_447444</name>
</gene>
<dbReference type="AlphaFoldDB" id="A0A8K0WJ27"/>
<evidence type="ECO:0000313" key="2">
    <source>
        <dbReference type="Proteomes" id="UP000813444"/>
    </source>
</evidence>
<accession>A0A8K0WJ27</accession>
<dbReference type="Proteomes" id="UP000813444">
    <property type="component" value="Unassembled WGS sequence"/>
</dbReference>
<reference evidence="1" key="1">
    <citation type="journal article" date="2021" name="Nat. Commun.">
        <title>Genetic determinants of endophytism in the Arabidopsis root mycobiome.</title>
        <authorList>
            <person name="Mesny F."/>
            <person name="Miyauchi S."/>
            <person name="Thiergart T."/>
            <person name="Pickel B."/>
            <person name="Atanasova L."/>
            <person name="Karlsson M."/>
            <person name="Huettel B."/>
            <person name="Barry K.W."/>
            <person name="Haridas S."/>
            <person name="Chen C."/>
            <person name="Bauer D."/>
            <person name="Andreopoulos W."/>
            <person name="Pangilinan J."/>
            <person name="LaButti K."/>
            <person name="Riley R."/>
            <person name="Lipzen A."/>
            <person name="Clum A."/>
            <person name="Drula E."/>
            <person name="Henrissat B."/>
            <person name="Kohler A."/>
            <person name="Grigoriev I.V."/>
            <person name="Martin F.M."/>
            <person name="Hacquard S."/>
        </authorList>
    </citation>
    <scope>NUCLEOTIDE SEQUENCE</scope>
    <source>
        <strain evidence="1">MPI-CAGE-CH-0235</strain>
    </source>
</reference>
<evidence type="ECO:0000313" key="1">
    <source>
        <dbReference type="EMBL" id="KAH7302979.1"/>
    </source>
</evidence>
<sequence>MNVVTVGFSNCTTPAFSTIVVFSIVRTPVSDIIREANSSWAQISSSEPLVGASWTLSLCFS</sequence>
<organism evidence="1 2">
    <name type="scientific">Stachybotrys elegans</name>
    <dbReference type="NCBI Taxonomy" id="80388"/>
    <lineage>
        <taxon>Eukaryota</taxon>
        <taxon>Fungi</taxon>
        <taxon>Dikarya</taxon>
        <taxon>Ascomycota</taxon>
        <taxon>Pezizomycotina</taxon>
        <taxon>Sordariomycetes</taxon>
        <taxon>Hypocreomycetidae</taxon>
        <taxon>Hypocreales</taxon>
        <taxon>Stachybotryaceae</taxon>
        <taxon>Stachybotrys</taxon>
    </lineage>
</organism>
<protein>
    <submittedName>
        <fullName evidence="1">Uncharacterized protein</fullName>
    </submittedName>
</protein>